<dbReference type="InParanoid" id="A0A0C2XFQ0"/>
<evidence type="ECO:0000313" key="2">
    <source>
        <dbReference type="Proteomes" id="UP000054549"/>
    </source>
</evidence>
<dbReference type="HOGENOM" id="CLU_2440356_0_0_1"/>
<reference evidence="1 2" key="1">
    <citation type="submission" date="2014-04" db="EMBL/GenBank/DDBJ databases">
        <title>Evolutionary Origins and Diversification of the Mycorrhizal Mutualists.</title>
        <authorList>
            <consortium name="DOE Joint Genome Institute"/>
            <consortium name="Mycorrhizal Genomics Consortium"/>
            <person name="Kohler A."/>
            <person name="Kuo A."/>
            <person name="Nagy L.G."/>
            <person name="Floudas D."/>
            <person name="Copeland A."/>
            <person name="Barry K.W."/>
            <person name="Cichocki N."/>
            <person name="Veneault-Fourrey C."/>
            <person name="LaButti K."/>
            <person name="Lindquist E.A."/>
            <person name="Lipzen A."/>
            <person name="Lundell T."/>
            <person name="Morin E."/>
            <person name="Murat C."/>
            <person name="Riley R."/>
            <person name="Ohm R."/>
            <person name="Sun H."/>
            <person name="Tunlid A."/>
            <person name="Henrissat B."/>
            <person name="Grigoriev I.V."/>
            <person name="Hibbett D.S."/>
            <person name="Martin F."/>
        </authorList>
    </citation>
    <scope>NUCLEOTIDE SEQUENCE [LARGE SCALE GENOMIC DNA]</scope>
    <source>
        <strain evidence="1 2">Koide BX008</strain>
    </source>
</reference>
<gene>
    <name evidence="1" type="ORF">M378DRAFT_159551</name>
</gene>
<dbReference type="AlphaFoldDB" id="A0A0C2XFQ0"/>
<proteinExistence type="predicted"/>
<dbReference type="EMBL" id="KN818231">
    <property type="protein sequence ID" value="KIL67703.1"/>
    <property type="molecule type" value="Genomic_DNA"/>
</dbReference>
<protein>
    <submittedName>
        <fullName evidence="1">Uncharacterized protein</fullName>
    </submittedName>
</protein>
<keyword evidence="2" id="KW-1185">Reference proteome</keyword>
<name>A0A0C2XFQ0_AMAMK</name>
<sequence length="90" mass="10103">MHTMSQKMPMGFQFTAQLSALFMKLGQAKNVTYKTNYVQGTFQGYSPSSTAGAMRTFERPRAVAISGKHVSAFYRTTRAPWWTILGTSVR</sequence>
<accession>A0A0C2XFQ0</accession>
<dbReference type="Proteomes" id="UP000054549">
    <property type="component" value="Unassembled WGS sequence"/>
</dbReference>
<evidence type="ECO:0000313" key="1">
    <source>
        <dbReference type="EMBL" id="KIL67703.1"/>
    </source>
</evidence>
<organism evidence="1 2">
    <name type="scientific">Amanita muscaria (strain Koide BX008)</name>
    <dbReference type="NCBI Taxonomy" id="946122"/>
    <lineage>
        <taxon>Eukaryota</taxon>
        <taxon>Fungi</taxon>
        <taxon>Dikarya</taxon>
        <taxon>Basidiomycota</taxon>
        <taxon>Agaricomycotina</taxon>
        <taxon>Agaricomycetes</taxon>
        <taxon>Agaricomycetidae</taxon>
        <taxon>Agaricales</taxon>
        <taxon>Pluteineae</taxon>
        <taxon>Amanitaceae</taxon>
        <taxon>Amanita</taxon>
    </lineage>
</organism>